<proteinExistence type="predicted"/>
<keyword evidence="1" id="KW-1133">Transmembrane helix</keyword>
<reference evidence="2 3" key="1">
    <citation type="submission" date="2018-10" db="EMBL/GenBank/DDBJ databases">
        <title>Ulvibacterium marinum gen. nov., sp. nov., a novel marine bacterium of the family Flavobacteriaceae, isolated from a culture of the green alga Ulva prolifera.</title>
        <authorList>
            <person name="Zhang Z."/>
        </authorList>
    </citation>
    <scope>NUCLEOTIDE SEQUENCE [LARGE SCALE GENOMIC DNA]</scope>
    <source>
        <strain evidence="2 3">CCMM003</strain>
    </source>
</reference>
<keyword evidence="3" id="KW-1185">Reference proteome</keyword>
<keyword evidence="1" id="KW-0472">Membrane</keyword>
<organism evidence="2 3">
    <name type="scientific">Ulvibacterium marinum</name>
    <dbReference type="NCBI Taxonomy" id="2419782"/>
    <lineage>
        <taxon>Bacteria</taxon>
        <taxon>Pseudomonadati</taxon>
        <taxon>Bacteroidota</taxon>
        <taxon>Flavobacteriia</taxon>
        <taxon>Flavobacteriales</taxon>
        <taxon>Flavobacteriaceae</taxon>
        <taxon>Ulvibacterium</taxon>
    </lineage>
</organism>
<sequence>MGFLKVILILLLVYYLVKMLFRMFAPRLFSYAAKKTEAHFKERFDEFARQNGQQDEPIGDIIIDKKPSKKFNASKKVGEYIDFEEID</sequence>
<keyword evidence="1" id="KW-0812">Transmembrane</keyword>
<dbReference type="Proteomes" id="UP000276603">
    <property type="component" value="Unassembled WGS sequence"/>
</dbReference>
<name>A0A3B0C7V4_9FLAO</name>
<comment type="caution">
    <text evidence="2">The sequence shown here is derived from an EMBL/GenBank/DDBJ whole genome shotgun (WGS) entry which is preliminary data.</text>
</comment>
<evidence type="ECO:0000313" key="2">
    <source>
        <dbReference type="EMBL" id="RKN81420.1"/>
    </source>
</evidence>
<dbReference type="OrthoDB" id="1123055at2"/>
<evidence type="ECO:0000256" key="1">
    <source>
        <dbReference type="SAM" id="Phobius"/>
    </source>
</evidence>
<dbReference type="Pfam" id="PF16118">
    <property type="entry name" value="DUF4834"/>
    <property type="match status" value="1"/>
</dbReference>
<protein>
    <submittedName>
        <fullName evidence="2">DUF4834 family protein</fullName>
    </submittedName>
</protein>
<dbReference type="AlphaFoldDB" id="A0A3B0C7V4"/>
<dbReference type="EMBL" id="RBCJ01000002">
    <property type="protein sequence ID" value="RKN81420.1"/>
    <property type="molecule type" value="Genomic_DNA"/>
</dbReference>
<accession>A0A3B0C7V4</accession>
<dbReference type="InterPro" id="IPR032272">
    <property type="entry name" value="DUF4834"/>
</dbReference>
<evidence type="ECO:0000313" key="3">
    <source>
        <dbReference type="Proteomes" id="UP000276603"/>
    </source>
</evidence>
<feature type="transmembrane region" description="Helical" evidence="1">
    <location>
        <begin position="6"/>
        <end position="25"/>
    </location>
</feature>
<gene>
    <name evidence="2" type="ORF">D7Z94_10880</name>
</gene>
<dbReference type="RefSeq" id="WP_120711578.1">
    <property type="nucleotide sequence ID" value="NZ_CANMKH010000005.1"/>
</dbReference>